<organism evidence="2 3">
    <name type="scientific">Capnocytophaga granulosa</name>
    <dbReference type="NCBI Taxonomy" id="45242"/>
    <lineage>
        <taxon>Bacteria</taxon>
        <taxon>Pseudomonadati</taxon>
        <taxon>Bacteroidota</taxon>
        <taxon>Flavobacteriia</taxon>
        <taxon>Flavobacteriales</taxon>
        <taxon>Flavobacteriaceae</taxon>
        <taxon>Capnocytophaga</taxon>
    </lineage>
</organism>
<dbReference type="NCBIfam" id="TIGR03915">
    <property type="entry name" value="SAM_7_link_chp"/>
    <property type="match status" value="1"/>
</dbReference>
<dbReference type="InterPro" id="IPR025404">
    <property type="entry name" value="DUF4130"/>
</dbReference>
<sequence length="245" mass="28911">MIHLLYDSSFEGFLTAVFITFERRYSQVIITPESGHTPTLWDEEEIVYTDTTKAQRVLSKIKTIWGTEGVAIVLRAFLSEENAIENHLLEAIRLMLQYPEANVLENYGHVAIAHIRKAAKSVGREVHRVKEFVRFEQLGKLYFAKIAPQYDVLPLVIPHFKARFSDQEWVLFDPQRAYGFYYDLKEVISFTPAEKNFGKTAQLSDGYEQLWKTYFQHINITERKNTRYQLRSMPKRYWQYLPETK</sequence>
<feature type="domain" description="DUF4130" evidence="1">
    <location>
        <begin position="84"/>
        <end position="243"/>
    </location>
</feature>
<evidence type="ECO:0000259" key="1">
    <source>
        <dbReference type="Pfam" id="PF13566"/>
    </source>
</evidence>
<name>A0A1H2YFN9_9FLAO</name>
<dbReference type="OrthoDB" id="5290748at2"/>
<reference evidence="2 3" key="1">
    <citation type="submission" date="2016-10" db="EMBL/GenBank/DDBJ databases">
        <authorList>
            <person name="Varghese N."/>
            <person name="Submissions S."/>
        </authorList>
    </citation>
    <scope>NUCLEOTIDE SEQUENCE [LARGE SCALE GENOMIC DNA]</scope>
    <source>
        <strain evidence="2 3">DSM 11449</strain>
    </source>
</reference>
<dbReference type="Proteomes" id="UP000182771">
    <property type="component" value="Unassembled WGS sequence"/>
</dbReference>
<evidence type="ECO:0000313" key="3">
    <source>
        <dbReference type="Proteomes" id="UP000182771"/>
    </source>
</evidence>
<accession>A0A1H2YFN9</accession>
<evidence type="ECO:0000313" key="2">
    <source>
        <dbReference type="EMBL" id="SDX03369.1"/>
    </source>
</evidence>
<dbReference type="Pfam" id="PF13566">
    <property type="entry name" value="DUF4130"/>
    <property type="match status" value="1"/>
</dbReference>
<dbReference type="RefSeq" id="WP_016421078.1">
    <property type="nucleotide sequence ID" value="NZ_FNND01000007.1"/>
</dbReference>
<dbReference type="InterPro" id="IPR023875">
    <property type="entry name" value="DNA_repair_put"/>
</dbReference>
<dbReference type="AlphaFoldDB" id="A0A1H2YFN9"/>
<protein>
    <submittedName>
        <fullName evidence="2">Probable DNA metabolism protein</fullName>
    </submittedName>
</protein>
<proteinExistence type="predicted"/>
<dbReference type="GeneID" id="85017071"/>
<dbReference type="EMBL" id="FNND01000007">
    <property type="protein sequence ID" value="SDX03369.1"/>
    <property type="molecule type" value="Genomic_DNA"/>
</dbReference>
<keyword evidence="3" id="KW-1185">Reference proteome</keyword>
<comment type="caution">
    <text evidence="2">The sequence shown here is derived from an EMBL/GenBank/DDBJ whole genome shotgun (WGS) entry which is preliminary data.</text>
</comment>
<gene>
    <name evidence="2" type="ORF">SAMN05444420_10710</name>
</gene>